<evidence type="ECO:0000256" key="4">
    <source>
        <dbReference type="ARBA" id="ARBA00022927"/>
    </source>
</evidence>
<dbReference type="Proteomes" id="UP001054837">
    <property type="component" value="Unassembled WGS sequence"/>
</dbReference>
<evidence type="ECO:0000256" key="2">
    <source>
        <dbReference type="ARBA" id="ARBA00022448"/>
    </source>
</evidence>
<dbReference type="GO" id="GO:0000055">
    <property type="term" value="P:ribosomal large subunit export from nucleus"/>
    <property type="evidence" value="ECO:0007669"/>
    <property type="project" value="InterPro"/>
</dbReference>
<evidence type="ECO:0000313" key="10">
    <source>
        <dbReference type="Proteomes" id="UP001054837"/>
    </source>
</evidence>
<proteinExistence type="predicted"/>
<name>A0AAV4PI52_9ARAC</name>
<protein>
    <submittedName>
        <fullName evidence="9">Nuclear pore complex protein Nup88</fullName>
    </submittedName>
</protein>
<accession>A0AAV4PI52</accession>
<evidence type="ECO:0000256" key="1">
    <source>
        <dbReference type="ARBA" id="ARBA00004567"/>
    </source>
</evidence>
<keyword evidence="7" id="KW-0539">Nucleus</keyword>
<evidence type="ECO:0000256" key="6">
    <source>
        <dbReference type="ARBA" id="ARBA00023132"/>
    </source>
</evidence>
<dbReference type="PANTHER" id="PTHR13257:SF0">
    <property type="entry name" value="NUCLEAR PORE COMPLEX PROTEIN NUP88"/>
    <property type="match status" value="1"/>
</dbReference>
<dbReference type="AlphaFoldDB" id="A0AAV4PI52"/>
<evidence type="ECO:0000256" key="5">
    <source>
        <dbReference type="ARBA" id="ARBA00023010"/>
    </source>
</evidence>
<evidence type="ECO:0000256" key="3">
    <source>
        <dbReference type="ARBA" id="ARBA00022816"/>
    </source>
</evidence>
<dbReference type="GO" id="GO:0000056">
    <property type="term" value="P:ribosomal small subunit export from nucleus"/>
    <property type="evidence" value="ECO:0007669"/>
    <property type="project" value="InterPro"/>
</dbReference>
<keyword evidence="5" id="KW-0811">Translocation</keyword>
<dbReference type="GO" id="GO:0017056">
    <property type="term" value="F:structural constituent of nuclear pore"/>
    <property type="evidence" value="ECO:0007669"/>
    <property type="project" value="InterPro"/>
</dbReference>
<feature type="coiled-coil region" evidence="8">
    <location>
        <begin position="580"/>
        <end position="611"/>
    </location>
</feature>
<dbReference type="InterPro" id="IPR037700">
    <property type="entry name" value="NUP88/NUP82"/>
</dbReference>
<dbReference type="InterPro" id="IPR036322">
    <property type="entry name" value="WD40_repeat_dom_sf"/>
</dbReference>
<reference evidence="9 10" key="1">
    <citation type="submission" date="2021-06" db="EMBL/GenBank/DDBJ databases">
        <title>Caerostris darwini draft genome.</title>
        <authorList>
            <person name="Kono N."/>
            <person name="Arakawa K."/>
        </authorList>
    </citation>
    <scope>NUCLEOTIDE SEQUENCE [LARGE SCALE GENOMIC DNA]</scope>
</reference>
<evidence type="ECO:0000256" key="8">
    <source>
        <dbReference type="SAM" id="Coils"/>
    </source>
</evidence>
<dbReference type="PANTHER" id="PTHR13257">
    <property type="entry name" value="NUCLEOPORIN NUP84-RELATED"/>
    <property type="match status" value="1"/>
</dbReference>
<keyword evidence="4" id="KW-0653">Protein transport</keyword>
<dbReference type="Pfam" id="PF10168">
    <property type="entry name" value="Nup88"/>
    <property type="match status" value="1"/>
</dbReference>
<keyword evidence="10" id="KW-1185">Reference proteome</keyword>
<dbReference type="GO" id="GO:0005643">
    <property type="term" value="C:nuclear pore"/>
    <property type="evidence" value="ECO:0007669"/>
    <property type="project" value="UniProtKB-SubCell"/>
</dbReference>
<sequence length="705" mass="79275">MAAVLDQTLKKSGMFDILRINRNKYLSIYESKCLVATFEKHVFVWNDAGSCVLTTDLSSEKDITCKKLTLTNPPTFTVQTILFNHIGSLLALSGNTGVIIYEVPWRYGKFSSKNNSIIGRSWNIAEYLIVYSSKNNVVQIAWHPGSSSSTHLTVLSTDNYLRTYDVTQPQTPQQVIALNPNSTNSYLSSVSKISFSAFHGENSVSFDFGPPVEIQVPQENSSRVTKDLKNIIVWPIYVLHCNGDVYVVKGALNGDSSPPPPAAKLIGPLTMHPPSEDNYGSDSCYILCLHTVPTCIVIATSSGIMHHCIVLENLNQPPSEKHGDSSWDLQTPSDDTSVALYVFESVELPLTVMDDLYDVCQPVRLYKDVSSHSKYHGTHISGLHTIAVPFLQALEESLETESLEKLLSQEHKRKCIVEHTICTKALPHMESIPVIGFDEVVYNDGVYIICILASWEFVCLPIISSYFSSKPHLLVENNSVSKDGSSASMFGQEIEKSLQRSVCCPYLKSSFLKHNNTSAQQLLDLLCSVTQRYREDYIQRLTTAQALLRSRVKVLMQQKEYQLEDIKKTREEKDSLILGAEHLAEKYEDANSNQQKLLKRIETVLQKLQQKLPYLSNAEINMKDTLVAYEEKLKAFKTTTEQIMKKHKLQQEKMKYNVGRISSDISRPKLTETQTKHVKELLAQEGESISELVKSVNSMKKQIGI</sequence>
<dbReference type="InterPro" id="IPR019321">
    <property type="entry name" value="Nucleoporin_Nup88"/>
</dbReference>
<gene>
    <name evidence="9" type="primary">Nup88</name>
    <name evidence="9" type="ORF">CDAR_46261</name>
</gene>
<dbReference type="GO" id="GO:0006606">
    <property type="term" value="P:protein import into nucleus"/>
    <property type="evidence" value="ECO:0007669"/>
    <property type="project" value="TreeGrafter"/>
</dbReference>
<keyword evidence="6" id="KW-0906">Nuclear pore complex</keyword>
<keyword evidence="8" id="KW-0175">Coiled coil</keyword>
<evidence type="ECO:0000256" key="7">
    <source>
        <dbReference type="ARBA" id="ARBA00023242"/>
    </source>
</evidence>
<keyword evidence="3" id="KW-0509">mRNA transport</keyword>
<comment type="caution">
    <text evidence="9">The sequence shown here is derived from an EMBL/GenBank/DDBJ whole genome shotgun (WGS) entry which is preliminary data.</text>
</comment>
<evidence type="ECO:0000313" key="9">
    <source>
        <dbReference type="EMBL" id="GIX96135.1"/>
    </source>
</evidence>
<dbReference type="SUPFAM" id="SSF50978">
    <property type="entry name" value="WD40 repeat-like"/>
    <property type="match status" value="1"/>
</dbReference>
<keyword evidence="2" id="KW-0813">Transport</keyword>
<dbReference type="GO" id="GO:0006406">
    <property type="term" value="P:mRNA export from nucleus"/>
    <property type="evidence" value="ECO:0007669"/>
    <property type="project" value="TreeGrafter"/>
</dbReference>
<organism evidence="9 10">
    <name type="scientific">Caerostris darwini</name>
    <dbReference type="NCBI Taxonomy" id="1538125"/>
    <lineage>
        <taxon>Eukaryota</taxon>
        <taxon>Metazoa</taxon>
        <taxon>Ecdysozoa</taxon>
        <taxon>Arthropoda</taxon>
        <taxon>Chelicerata</taxon>
        <taxon>Arachnida</taxon>
        <taxon>Araneae</taxon>
        <taxon>Araneomorphae</taxon>
        <taxon>Entelegynae</taxon>
        <taxon>Araneoidea</taxon>
        <taxon>Araneidae</taxon>
        <taxon>Caerostris</taxon>
    </lineage>
</organism>
<comment type="subcellular location">
    <subcellularLocation>
        <location evidence="1">Nucleus</location>
        <location evidence="1">Nuclear pore complex</location>
    </subcellularLocation>
</comment>
<dbReference type="EMBL" id="BPLQ01002864">
    <property type="protein sequence ID" value="GIX96135.1"/>
    <property type="molecule type" value="Genomic_DNA"/>
</dbReference>